<dbReference type="InterPro" id="IPR021109">
    <property type="entry name" value="Peptidase_aspartic_dom_sf"/>
</dbReference>
<dbReference type="InterPro" id="IPR041577">
    <property type="entry name" value="RT_RNaseH_2"/>
</dbReference>
<gene>
    <name evidence="4" type="ORF">Sango_1059100</name>
</gene>
<proteinExistence type="predicted"/>
<comment type="caution">
    <text evidence="4">The sequence shown here is derived from an EMBL/GenBank/DDBJ whole genome shotgun (WGS) entry which is preliminary data.</text>
</comment>
<dbReference type="Gene3D" id="1.10.340.70">
    <property type="match status" value="1"/>
</dbReference>
<dbReference type="Gene3D" id="2.40.70.10">
    <property type="entry name" value="Acid Proteases"/>
    <property type="match status" value="1"/>
</dbReference>
<organism evidence="4 5">
    <name type="scientific">Sesamum angolense</name>
    <dbReference type="NCBI Taxonomy" id="2727404"/>
    <lineage>
        <taxon>Eukaryota</taxon>
        <taxon>Viridiplantae</taxon>
        <taxon>Streptophyta</taxon>
        <taxon>Embryophyta</taxon>
        <taxon>Tracheophyta</taxon>
        <taxon>Spermatophyta</taxon>
        <taxon>Magnoliopsida</taxon>
        <taxon>eudicotyledons</taxon>
        <taxon>Gunneridae</taxon>
        <taxon>Pentapetalae</taxon>
        <taxon>asterids</taxon>
        <taxon>lamiids</taxon>
        <taxon>Lamiales</taxon>
        <taxon>Pedaliaceae</taxon>
        <taxon>Sesamum</taxon>
    </lineage>
</organism>
<accession>A0AAE1X214</accession>
<dbReference type="Pfam" id="PF08284">
    <property type="entry name" value="RVP_2"/>
    <property type="match status" value="1"/>
</dbReference>
<dbReference type="GO" id="GO:0003964">
    <property type="term" value="F:RNA-directed DNA polymerase activity"/>
    <property type="evidence" value="ECO:0007669"/>
    <property type="project" value="UniProtKB-KW"/>
</dbReference>
<dbReference type="InterPro" id="IPR043502">
    <property type="entry name" value="DNA/RNA_pol_sf"/>
</dbReference>
<keyword evidence="4" id="KW-0548">Nucleotidyltransferase</keyword>
<feature type="compositionally biased region" description="Polar residues" evidence="1">
    <location>
        <begin position="90"/>
        <end position="107"/>
    </location>
</feature>
<feature type="domain" description="Reverse transcriptase/retrotransposon-derived protein RNase H-like" evidence="2">
    <location>
        <begin position="387"/>
        <end position="463"/>
    </location>
</feature>
<name>A0AAE1X214_9LAMI</name>
<feature type="region of interest" description="Disordered" evidence="1">
    <location>
        <begin position="85"/>
        <end position="140"/>
    </location>
</feature>
<evidence type="ECO:0000313" key="4">
    <source>
        <dbReference type="EMBL" id="KAK4403184.1"/>
    </source>
</evidence>
<feature type="domain" description="Integrase zinc-binding" evidence="3">
    <location>
        <begin position="515"/>
        <end position="560"/>
    </location>
</feature>
<evidence type="ECO:0000259" key="2">
    <source>
        <dbReference type="Pfam" id="PF17919"/>
    </source>
</evidence>
<feature type="compositionally biased region" description="Low complexity" evidence="1">
    <location>
        <begin position="120"/>
        <end position="132"/>
    </location>
</feature>
<dbReference type="SUPFAM" id="SSF50630">
    <property type="entry name" value="Acid proteases"/>
    <property type="match status" value="1"/>
</dbReference>
<keyword evidence="4" id="KW-0695">RNA-directed DNA polymerase</keyword>
<dbReference type="PANTHER" id="PTHR15503:SF45">
    <property type="entry name" value="RNA-DIRECTED DNA POLYMERASE HOMOLOG"/>
    <property type="match status" value="1"/>
</dbReference>
<reference evidence="4" key="2">
    <citation type="journal article" date="2024" name="Plant">
        <title>Genomic evolution and insights into agronomic trait innovations of Sesamum species.</title>
        <authorList>
            <person name="Miao H."/>
            <person name="Wang L."/>
            <person name="Qu L."/>
            <person name="Liu H."/>
            <person name="Sun Y."/>
            <person name="Le M."/>
            <person name="Wang Q."/>
            <person name="Wei S."/>
            <person name="Zheng Y."/>
            <person name="Lin W."/>
            <person name="Duan Y."/>
            <person name="Cao H."/>
            <person name="Xiong S."/>
            <person name="Wang X."/>
            <person name="Wei L."/>
            <person name="Li C."/>
            <person name="Ma Q."/>
            <person name="Ju M."/>
            <person name="Zhao R."/>
            <person name="Li G."/>
            <person name="Mu C."/>
            <person name="Tian Q."/>
            <person name="Mei H."/>
            <person name="Zhang T."/>
            <person name="Gao T."/>
            <person name="Zhang H."/>
        </authorList>
    </citation>
    <scope>NUCLEOTIDE SEQUENCE</scope>
    <source>
        <strain evidence="4">K16</strain>
    </source>
</reference>
<dbReference type="PANTHER" id="PTHR15503">
    <property type="entry name" value="LDOC1 RELATED"/>
    <property type="match status" value="1"/>
</dbReference>
<evidence type="ECO:0000259" key="3">
    <source>
        <dbReference type="Pfam" id="PF17921"/>
    </source>
</evidence>
<dbReference type="CDD" id="cd00303">
    <property type="entry name" value="retropepsin_like"/>
    <property type="match status" value="1"/>
</dbReference>
<reference evidence="4" key="1">
    <citation type="submission" date="2020-06" db="EMBL/GenBank/DDBJ databases">
        <authorList>
            <person name="Li T."/>
            <person name="Hu X."/>
            <person name="Zhang T."/>
            <person name="Song X."/>
            <person name="Zhang H."/>
            <person name="Dai N."/>
            <person name="Sheng W."/>
            <person name="Hou X."/>
            <person name="Wei L."/>
        </authorList>
    </citation>
    <scope>NUCLEOTIDE SEQUENCE</scope>
    <source>
        <strain evidence="4">K16</strain>
        <tissue evidence="4">Leaf</tissue>
    </source>
</reference>
<dbReference type="Gene3D" id="3.30.70.270">
    <property type="match status" value="1"/>
</dbReference>
<protein>
    <submittedName>
        <fullName evidence="4">RNA-directed DNA polymerase</fullName>
    </submittedName>
</protein>
<sequence>MQYELQFVRLSRYAPKDVSTDELKRDRSGRRLRLEIQEKIAIKPTSYGALLEAALRAEETFLGKTSTEAKRKKLIGHIVRDFPTWRDNTRAPQTSGPSSVGENSQQVGTSRGRGRGGRGSRSISTTSIGHSSQPQPQARVYATTKKQAPTALEVITSSFSICDSNVDVLIDPGSTCSYMSHDFASRMHASIEPLRHDLYVSMYTGVVIPVNIVLRSCPVVVEGVTLYAGLVVINLREFEVILGMDWLSSNHILVDCQTKEVVEVSGQMKTVIVGERKVIPNCLIYFVTAFNLIKGGCEAYLASVRNTTKVSSRVSEVLILREFPIVFLEKLPRQLNRITIKDKYPLPRIDDRLDQLKAATVFSKIYLTLGHLQLRIEEGSIPKIAFKSFEELKRRLISTPILALSSGDGGYVVYVVASCKGLGCVLMQNGRVIAYVLRQLRPHEMNYPIHDLEVTAIVHALKICHLKDKIKDAQDKDLYLQKMKARVQEGKNDQFVIQDDGMLLNRKPMCVPNVEELQVEIMHEAYYAPYAMHPGSTKMYRDLRPYHWWSTMKKDVAEFVA</sequence>
<keyword evidence="5" id="KW-1185">Reference proteome</keyword>
<dbReference type="InterPro" id="IPR032567">
    <property type="entry name" value="RTL1-rel"/>
</dbReference>
<dbReference type="Gene3D" id="3.10.10.10">
    <property type="entry name" value="HIV Type 1 Reverse Transcriptase, subunit A, domain 1"/>
    <property type="match status" value="1"/>
</dbReference>
<dbReference type="Pfam" id="PF17921">
    <property type="entry name" value="Integrase_H2C2"/>
    <property type="match status" value="1"/>
</dbReference>
<dbReference type="EMBL" id="JACGWL010000005">
    <property type="protein sequence ID" value="KAK4403184.1"/>
    <property type="molecule type" value="Genomic_DNA"/>
</dbReference>
<dbReference type="Proteomes" id="UP001289374">
    <property type="component" value="Unassembled WGS sequence"/>
</dbReference>
<dbReference type="SUPFAM" id="SSF56672">
    <property type="entry name" value="DNA/RNA polymerases"/>
    <property type="match status" value="1"/>
</dbReference>
<dbReference type="Pfam" id="PF17919">
    <property type="entry name" value="RT_RNaseH_2"/>
    <property type="match status" value="1"/>
</dbReference>
<evidence type="ECO:0000256" key="1">
    <source>
        <dbReference type="SAM" id="MobiDB-lite"/>
    </source>
</evidence>
<dbReference type="InterPro" id="IPR043128">
    <property type="entry name" value="Rev_trsase/Diguanyl_cyclase"/>
</dbReference>
<keyword evidence="4" id="KW-0808">Transferase</keyword>
<dbReference type="AlphaFoldDB" id="A0AAE1X214"/>
<evidence type="ECO:0000313" key="5">
    <source>
        <dbReference type="Proteomes" id="UP001289374"/>
    </source>
</evidence>
<dbReference type="InterPro" id="IPR041588">
    <property type="entry name" value="Integrase_H2C2"/>
</dbReference>